<dbReference type="RefSeq" id="WP_034545598.1">
    <property type="nucleotide sequence ID" value="NZ_FSRN01000001.1"/>
</dbReference>
<dbReference type="Pfam" id="PF03061">
    <property type="entry name" value="4HBT"/>
    <property type="match status" value="1"/>
</dbReference>
<dbReference type="PANTHER" id="PTHR21660:SF1">
    <property type="entry name" value="ACYL-COENZYME A THIOESTERASE 13"/>
    <property type="match status" value="1"/>
</dbReference>
<gene>
    <name evidence="4" type="ORF">SAMN05878443_1969</name>
</gene>
<accession>A0A1N6HN04</accession>
<feature type="domain" description="Thioesterase" evidence="3">
    <location>
        <begin position="46"/>
        <end position="120"/>
    </location>
</feature>
<dbReference type="NCBIfam" id="TIGR00369">
    <property type="entry name" value="unchar_dom_1"/>
    <property type="match status" value="1"/>
</dbReference>
<dbReference type="InterPro" id="IPR039298">
    <property type="entry name" value="ACOT13"/>
</dbReference>
<evidence type="ECO:0000256" key="2">
    <source>
        <dbReference type="ARBA" id="ARBA00022801"/>
    </source>
</evidence>
<reference evidence="5" key="1">
    <citation type="submission" date="2016-11" db="EMBL/GenBank/DDBJ databases">
        <authorList>
            <person name="Varghese N."/>
            <person name="Submissions S."/>
        </authorList>
    </citation>
    <scope>NUCLEOTIDE SEQUENCE [LARGE SCALE GENOMIC DNA]</scope>
    <source>
        <strain evidence="5">313</strain>
    </source>
</reference>
<evidence type="ECO:0000259" key="3">
    <source>
        <dbReference type="Pfam" id="PF03061"/>
    </source>
</evidence>
<sequence length="141" mass="15367">MNQFYEERKNEKQSFLTALGGKLEKIESGKAVLSLKKEDWLTQHLGYFHGGVITSLADSAGGAAAVTMVPENYQVVTSELTMHFLRPAVADEVIATAEVIKPGKQLIIVECSVTDKETGKLIAKAIGTWIPVKIEDAMFKG</sequence>
<evidence type="ECO:0000313" key="5">
    <source>
        <dbReference type="Proteomes" id="UP000184758"/>
    </source>
</evidence>
<proteinExistence type="inferred from homology"/>
<dbReference type="STRING" id="28230.SAMN05878443_1969"/>
<name>A0A1N6HN04_9LACT</name>
<dbReference type="PANTHER" id="PTHR21660">
    <property type="entry name" value="THIOESTERASE SUPERFAMILY MEMBER-RELATED"/>
    <property type="match status" value="1"/>
</dbReference>
<keyword evidence="5" id="KW-1185">Reference proteome</keyword>
<dbReference type="AlphaFoldDB" id="A0A1N6HN04"/>
<protein>
    <submittedName>
        <fullName evidence="4">Uncharacterized domain 1-containing protein</fullName>
    </submittedName>
</protein>
<dbReference type="GO" id="GO:0047617">
    <property type="term" value="F:fatty acyl-CoA hydrolase activity"/>
    <property type="evidence" value="ECO:0007669"/>
    <property type="project" value="InterPro"/>
</dbReference>
<dbReference type="Gene3D" id="3.10.129.10">
    <property type="entry name" value="Hotdog Thioesterase"/>
    <property type="match status" value="1"/>
</dbReference>
<dbReference type="InterPro" id="IPR006683">
    <property type="entry name" value="Thioestr_dom"/>
</dbReference>
<dbReference type="OrthoDB" id="2139465at2"/>
<organism evidence="4 5">
    <name type="scientific">Carnobacterium alterfunditum</name>
    <dbReference type="NCBI Taxonomy" id="28230"/>
    <lineage>
        <taxon>Bacteria</taxon>
        <taxon>Bacillati</taxon>
        <taxon>Bacillota</taxon>
        <taxon>Bacilli</taxon>
        <taxon>Lactobacillales</taxon>
        <taxon>Carnobacteriaceae</taxon>
        <taxon>Carnobacterium</taxon>
    </lineage>
</organism>
<dbReference type="InterPro" id="IPR029069">
    <property type="entry name" value="HotDog_dom_sf"/>
</dbReference>
<evidence type="ECO:0000256" key="1">
    <source>
        <dbReference type="ARBA" id="ARBA00008324"/>
    </source>
</evidence>
<dbReference type="InterPro" id="IPR003736">
    <property type="entry name" value="PAAI_dom"/>
</dbReference>
<comment type="similarity">
    <text evidence="1">Belongs to the thioesterase PaaI family.</text>
</comment>
<keyword evidence="2" id="KW-0378">Hydrolase</keyword>
<dbReference type="CDD" id="cd03443">
    <property type="entry name" value="PaaI_thioesterase"/>
    <property type="match status" value="1"/>
</dbReference>
<dbReference type="eggNOG" id="COG2050">
    <property type="taxonomic scope" value="Bacteria"/>
</dbReference>
<dbReference type="EMBL" id="FSRN01000001">
    <property type="protein sequence ID" value="SIO21214.1"/>
    <property type="molecule type" value="Genomic_DNA"/>
</dbReference>
<evidence type="ECO:0000313" key="4">
    <source>
        <dbReference type="EMBL" id="SIO21214.1"/>
    </source>
</evidence>
<dbReference type="Proteomes" id="UP000184758">
    <property type="component" value="Unassembled WGS sequence"/>
</dbReference>
<dbReference type="SUPFAM" id="SSF54637">
    <property type="entry name" value="Thioesterase/thiol ester dehydrase-isomerase"/>
    <property type="match status" value="1"/>
</dbReference>